<sequence length="716" mass="74412">MKRSPYRKRAALLLTALLGQGAAASCDDPALLLDVTVLGSARGGHLVYLRQDGEGLSALLPAGVLRSAEAPLIAGTLTCDGEPYVALTPDVRLRFSETEQAITVTAAPARLGSRVADFQGFTPGPAALPGEPGVAVAFGAQAALRDLQTWNGWTSAAYLDVAGAWGTVAGTAGLTLLQGGETLSVQPRATLQYTPGPDVTWFAVWNAQPGGAPGFGVSEFRGVAVAGRHLPARVLPDVTLELPQTTTVEVRVGDQALRTFEADPGTLTLRHIPLPPEATTLTVILTDELGTRELQERIPASSSALPPGAVLYSAQAGWTAGRLGAEGTAEFGLPDAWTLLTAASAGETGYGLRARATRTTPGTVLALHAGISGQYGARPTPELGLSAARTLGPWTVQGQLLAPLTDLQDASLNVGARYVAPGWVTTLDASTRLQPGTWQVSGAVTRTFDAQGSVTLAGSADARGYRAALRGTWQLDPRWQVGAGVTHERPGAVALNPTLDVRYTPAPEHTLELSASRDLVNLHYDHTGQVLASADAGTGGVAAQVQGAVVISGGVTSLQPGAVTRGVLVKTGLPGLRLYVDGQYAGTTDARGTLLLGRLPLGRTVTVSVDVAELPFSVALQEAFTRLTPPVTGILTLDWTGNFRTYRWVQYFWRAGTPAAYGKVVIGDDTVLLDDEGNGLTPDHPGVRQGTLQDEDGQTCALVLAPTSDTATCAPQ</sequence>
<dbReference type="PROSITE" id="PS51257">
    <property type="entry name" value="PROKAR_LIPOPROTEIN"/>
    <property type="match status" value="1"/>
</dbReference>
<evidence type="ECO:0000313" key="2">
    <source>
        <dbReference type="EMBL" id="MDP9765505.1"/>
    </source>
</evidence>
<keyword evidence="3" id="KW-1185">Reference proteome</keyword>
<proteinExistence type="predicted"/>
<gene>
    <name evidence="2" type="ORF">QO006_002956</name>
</gene>
<evidence type="ECO:0000313" key="3">
    <source>
        <dbReference type="Proteomes" id="UP001232163"/>
    </source>
</evidence>
<protein>
    <recommendedName>
        <fullName evidence="4">Lipoprotein</fullName>
    </recommendedName>
</protein>
<feature type="signal peptide" evidence="1">
    <location>
        <begin position="1"/>
        <end position="24"/>
    </location>
</feature>
<comment type="caution">
    <text evidence="2">The sequence shown here is derived from an EMBL/GenBank/DDBJ whole genome shotgun (WGS) entry which is preliminary data.</text>
</comment>
<reference evidence="2 3" key="1">
    <citation type="submission" date="2023-07" db="EMBL/GenBank/DDBJ databases">
        <title>Genomic Encyclopedia of Type Strains, Phase IV (KMG-IV): sequencing the most valuable type-strain genomes for metagenomic binning, comparative biology and taxonomic classification.</title>
        <authorList>
            <person name="Goeker M."/>
        </authorList>
    </citation>
    <scope>NUCLEOTIDE SEQUENCE [LARGE SCALE GENOMIC DNA]</scope>
    <source>
        <strain evidence="2 3">NIO-1023</strain>
    </source>
</reference>
<accession>A0ABT9MG27</accession>
<name>A0ABT9MG27_9DEIO</name>
<keyword evidence="1" id="KW-0732">Signal</keyword>
<evidence type="ECO:0008006" key="4">
    <source>
        <dbReference type="Google" id="ProtNLM"/>
    </source>
</evidence>
<feature type="chain" id="PRO_5047532443" description="Lipoprotein" evidence="1">
    <location>
        <begin position="25"/>
        <end position="716"/>
    </location>
</feature>
<dbReference type="EMBL" id="JAURUR010000012">
    <property type="protein sequence ID" value="MDP9765505.1"/>
    <property type="molecule type" value="Genomic_DNA"/>
</dbReference>
<evidence type="ECO:0000256" key="1">
    <source>
        <dbReference type="SAM" id="SignalP"/>
    </source>
</evidence>
<dbReference type="Proteomes" id="UP001232163">
    <property type="component" value="Unassembled WGS sequence"/>
</dbReference>
<dbReference type="RefSeq" id="WP_307467628.1">
    <property type="nucleotide sequence ID" value="NZ_JAURUR010000012.1"/>
</dbReference>
<dbReference type="SUPFAM" id="SSF56935">
    <property type="entry name" value="Porins"/>
    <property type="match status" value="1"/>
</dbReference>
<organism evidence="2 3">
    <name type="scientific">Deinococcus enclensis</name>
    <dbReference type="NCBI Taxonomy" id="1049582"/>
    <lineage>
        <taxon>Bacteria</taxon>
        <taxon>Thermotogati</taxon>
        <taxon>Deinococcota</taxon>
        <taxon>Deinococci</taxon>
        <taxon>Deinococcales</taxon>
        <taxon>Deinococcaceae</taxon>
        <taxon>Deinococcus</taxon>
    </lineage>
</organism>